<dbReference type="GO" id="GO:0005743">
    <property type="term" value="C:mitochondrial inner membrane"/>
    <property type="evidence" value="ECO:0007669"/>
    <property type="project" value="TreeGrafter"/>
</dbReference>
<dbReference type="Pfam" id="PF03820">
    <property type="entry name" value="SFXNs"/>
    <property type="match status" value="2"/>
</dbReference>
<feature type="transmembrane region" description="Helical" evidence="10">
    <location>
        <begin position="288"/>
        <end position="314"/>
    </location>
</feature>
<dbReference type="EMBL" id="GBHO01017518">
    <property type="protein sequence ID" value="JAG26086.1"/>
    <property type="molecule type" value="Transcribed_RNA"/>
</dbReference>
<sequence length="345" mass="38142">MGDLGSVNLDRPRWDQSTYLGRAKHFFSVTNPLNLLYSSKELETAREIVERHRRHEPQEKPLTVDELWKAKTVYDSAYHPITGEKVFILGRMSAQVPCNMIVTGSMMVFYKTTPAVVFWQWVNQSFNALVNYCNRSDAAMPISQIASSYVIATTGAVGTAVALNRAVQGSTRKQLSILARRCSTGLRKVFYKFPSVRMPPIVGRFVPFAAVAAANCVNIPAMRKAELQDGIKVFDENNNVIGQSKVAAKEATISVVISRIIMAAPSMALTPIVMNSMEKKGIFKKSRFIAPLTGIGLTGIVLTFATPLACALFAQMAPIDVSKLEPEIQEKVKNKTQVLYYNKGL</sequence>
<keyword evidence="7 10" id="KW-0496">Mitochondrion</keyword>
<organism evidence="11">
    <name type="scientific">Lygus hesperus</name>
    <name type="common">Western plant bug</name>
    <dbReference type="NCBI Taxonomy" id="30085"/>
    <lineage>
        <taxon>Eukaryota</taxon>
        <taxon>Metazoa</taxon>
        <taxon>Ecdysozoa</taxon>
        <taxon>Arthropoda</taxon>
        <taxon>Hexapoda</taxon>
        <taxon>Insecta</taxon>
        <taxon>Pterygota</taxon>
        <taxon>Neoptera</taxon>
        <taxon>Paraneoptera</taxon>
        <taxon>Hemiptera</taxon>
        <taxon>Heteroptera</taxon>
        <taxon>Panheteroptera</taxon>
        <taxon>Cimicomorpha</taxon>
        <taxon>Miridae</taxon>
        <taxon>Mirini</taxon>
        <taxon>Lygus</taxon>
    </lineage>
</organism>
<dbReference type="GO" id="GO:0140300">
    <property type="term" value="P:serine import into mitochondrion"/>
    <property type="evidence" value="ECO:0007669"/>
    <property type="project" value="TreeGrafter"/>
</dbReference>
<comment type="catalytic activity">
    <reaction evidence="9">
        <text>L-serine(in) = L-serine(out)</text>
        <dbReference type="Rhea" id="RHEA:35031"/>
        <dbReference type="ChEBI" id="CHEBI:33384"/>
    </reaction>
</comment>
<keyword evidence="4 10" id="KW-0812">Transmembrane</keyword>
<dbReference type="InterPro" id="IPR004686">
    <property type="entry name" value="Mtc"/>
</dbReference>
<evidence type="ECO:0000256" key="9">
    <source>
        <dbReference type="ARBA" id="ARBA00036416"/>
    </source>
</evidence>
<evidence type="ECO:0000313" key="11">
    <source>
        <dbReference type="EMBL" id="JAG26086.1"/>
    </source>
</evidence>
<evidence type="ECO:0000256" key="8">
    <source>
        <dbReference type="ARBA" id="ARBA00023136"/>
    </source>
</evidence>
<dbReference type="PANTHER" id="PTHR11153:SF20">
    <property type="entry name" value="SIDEROFLEXIN-3"/>
    <property type="match status" value="1"/>
</dbReference>
<feature type="transmembrane region" description="Helical" evidence="10">
    <location>
        <begin position="256"/>
        <end position="276"/>
    </location>
</feature>
<comment type="subcellular location">
    <subcellularLocation>
        <location evidence="1 10">Mitochondrion membrane</location>
        <topology evidence="1 10">Multi-pass membrane protein</topology>
    </subcellularLocation>
</comment>
<reference evidence="11" key="2">
    <citation type="submission" date="2014-07" db="EMBL/GenBank/DDBJ databases">
        <authorList>
            <person name="Hull J."/>
        </authorList>
    </citation>
    <scope>NUCLEOTIDE SEQUENCE</scope>
</reference>
<comment type="similarity">
    <text evidence="2 10">Belongs to the sideroflexin family.</text>
</comment>
<evidence type="ECO:0000256" key="1">
    <source>
        <dbReference type="ARBA" id="ARBA00004225"/>
    </source>
</evidence>
<evidence type="ECO:0000256" key="5">
    <source>
        <dbReference type="ARBA" id="ARBA00022970"/>
    </source>
</evidence>
<dbReference type="AlphaFoldDB" id="A0A0A9Y375"/>
<dbReference type="GO" id="GO:0015075">
    <property type="term" value="F:monoatomic ion transmembrane transporter activity"/>
    <property type="evidence" value="ECO:0007669"/>
    <property type="project" value="InterPro"/>
</dbReference>
<dbReference type="PANTHER" id="PTHR11153">
    <property type="entry name" value="SIDEROFLEXIN"/>
    <property type="match status" value="1"/>
</dbReference>
<evidence type="ECO:0000256" key="6">
    <source>
        <dbReference type="ARBA" id="ARBA00022989"/>
    </source>
</evidence>
<dbReference type="NCBIfam" id="TIGR00798">
    <property type="entry name" value="mtc"/>
    <property type="match status" value="1"/>
</dbReference>
<keyword evidence="8 10" id="KW-0472">Membrane</keyword>
<keyword evidence="5" id="KW-0029">Amino-acid transport</keyword>
<name>A0A0A9Y375_LYGHE</name>
<comment type="caution">
    <text evidence="10">Lacks conserved residue(s) required for the propagation of feature annotation.</text>
</comment>
<keyword evidence="3" id="KW-0813">Transport</keyword>
<reference evidence="11" key="1">
    <citation type="journal article" date="2014" name="PLoS ONE">
        <title>Transcriptome-Based Identification of ABC Transporters in the Western Tarnished Plant Bug Lygus hesperus.</title>
        <authorList>
            <person name="Hull J.J."/>
            <person name="Chaney K."/>
            <person name="Geib S.M."/>
            <person name="Fabrick J.A."/>
            <person name="Brent C.S."/>
            <person name="Walsh D."/>
            <person name="Lavine L.C."/>
        </authorList>
    </citation>
    <scope>NUCLEOTIDE SEQUENCE</scope>
</reference>
<accession>A0A0A9Y375</accession>
<gene>
    <name evidence="11" type="primary">Sfxn3_0</name>
    <name evidence="11" type="ORF">CM83_78244</name>
</gene>
<evidence type="ECO:0000256" key="7">
    <source>
        <dbReference type="ARBA" id="ARBA00023128"/>
    </source>
</evidence>
<proteinExistence type="inferred from homology"/>
<evidence type="ECO:0000256" key="3">
    <source>
        <dbReference type="ARBA" id="ARBA00022448"/>
    </source>
</evidence>
<evidence type="ECO:0000256" key="10">
    <source>
        <dbReference type="RuleBase" id="RU362000"/>
    </source>
</evidence>
<evidence type="ECO:0000256" key="2">
    <source>
        <dbReference type="ARBA" id="ARBA00005974"/>
    </source>
</evidence>
<keyword evidence="6 10" id="KW-1133">Transmembrane helix</keyword>
<evidence type="ECO:0000256" key="4">
    <source>
        <dbReference type="ARBA" id="ARBA00022692"/>
    </source>
</evidence>
<protein>
    <recommendedName>
        <fullName evidence="10">Sidoreflexin</fullName>
    </recommendedName>
</protein>